<organism evidence="9 10">
    <name type="scientific">Streptococcus ruminantium</name>
    <dbReference type="NCBI Taxonomy" id="1917441"/>
    <lineage>
        <taxon>Bacteria</taxon>
        <taxon>Bacillati</taxon>
        <taxon>Bacillota</taxon>
        <taxon>Bacilli</taxon>
        <taxon>Lactobacillales</taxon>
        <taxon>Streptococcaceae</taxon>
        <taxon>Streptococcus</taxon>
    </lineage>
</organism>
<dbReference type="GeneID" id="52230373"/>
<evidence type="ECO:0000259" key="8">
    <source>
        <dbReference type="Pfam" id="PF01694"/>
    </source>
</evidence>
<sequence length="225" mass="25059">MKDVFDTRYPITNGLLAVTTFVFLLIQMLRFGQTTAAYTIFEFGGMYGEIVRYDPTQLWRLVSPIFVHIGWEHFLFNSVTLLGLGYQLEGLFGPRRFFLLYLLSGIMGNAFVLFFTPGVIGAGASTSLFGLFAAIALLRKFSRSPYLRMLGQRYVVLLVFNLVLGLFNPVISMAGHVGGAVGGCLVVVFLPPLVEKDLFSGKQIFYSFIGYLGLLALLLGVFYLR</sequence>
<dbReference type="InterPro" id="IPR035952">
    <property type="entry name" value="Rhomboid-like_sf"/>
</dbReference>
<keyword evidence="6 7" id="KW-0472">Membrane</keyword>
<dbReference type="Pfam" id="PF01694">
    <property type="entry name" value="Rhomboid"/>
    <property type="match status" value="1"/>
</dbReference>
<dbReference type="RefSeq" id="WP_120172344.1">
    <property type="nucleotide sequence ID" value="NZ_AP018400.1"/>
</dbReference>
<comment type="similarity">
    <text evidence="2">Belongs to the peptidase S54 family.</text>
</comment>
<evidence type="ECO:0000256" key="2">
    <source>
        <dbReference type="ARBA" id="ARBA00009045"/>
    </source>
</evidence>
<feature type="transmembrane region" description="Helical" evidence="7">
    <location>
        <begin position="150"/>
        <end position="167"/>
    </location>
</feature>
<keyword evidence="4" id="KW-0378">Hydrolase</keyword>
<feature type="domain" description="Peptidase S54 rhomboid" evidence="8">
    <location>
        <begin position="56"/>
        <end position="190"/>
    </location>
</feature>
<dbReference type="OrthoDB" id="9813074at2"/>
<dbReference type="EMBL" id="AP018400">
    <property type="protein sequence ID" value="BBA93483.1"/>
    <property type="molecule type" value="Genomic_DNA"/>
</dbReference>
<keyword evidence="3 7" id="KW-0812">Transmembrane</keyword>
<evidence type="ECO:0000256" key="7">
    <source>
        <dbReference type="SAM" id="Phobius"/>
    </source>
</evidence>
<dbReference type="GO" id="GO:0004252">
    <property type="term" value="F:serine-type endopeptidase activity"/>
    <property type="evidence" value="ECO:0007669"/>
    <property type="project" value="InterPro"/>
</dbReference>
<feature type="transmembrane region" description="Helical" evidence="7">
    <location>
        <begin position="120"/>
        <end position="138"/>
    </location>
</feature>
<dbReference type="GO" id="GO:0006508">
    <property type="term" value="P:proteolysis"/>
    <property type="evidence" value="ECO:0007669"/>
    <property type="project" value="UniProtKB-KW"/>
</dbReference>
<evidence type="ECO:0000313" key="10">
    <source>
        <dbReference type="Proteomes" id="UP000269331"/>
    </source>
</evidence>
<feature type="transmembrane region" description="Helical" evidence="7">
    <location>
        <begin position="97"/>
        <end position="114"/>
    </location>
</feature>
<dbReference type="Gene3D" id="1.20.1540.10">
    <property type="entry name" value="Rhomboid-like"/>
    <property type="match status" value="1"/>
</dbReference>
<dbReference type="Proteomes" id="UP000269331">
    <property type="component" value="Chromosome"/>
</dbReference>
<evidence type="ECO:0000313" key="9">
    <source>
        <dbReference type="EMBL" id="BBA93483.1"/>
    </source>
</evidence>
<accession>A0A2Z5U5L2</accession>
<proteinExistence type="inferred from homology"/>
<evidence type="ECO:0000256" key="6">
    <source>
        <dbReference type="ARBA" id="ARBA00023136"/>
    </source>
</evidence>
<dbReference type="GO" id="GO:0016020">
    <property type="term" value="C:membrane"/>
    <property type="evidence" value="ECO:0007669"/>
    <property type="project" value="UniProtKB-SubCell"/>
</dbReference>
<protein>
    <submittedName>
        <fullName evidence="9">Rhomboid family intramembrane serine protease</fullName>
    </submittedName>
</protein>
<dbReference type="InterPro" id="IPR050925">
    <property type="entry name" value="Rhomboid_protease_S54"/>
</dbReference>
<evidence type="ECO:0000256" key="3">
    <source>
        <dbReference type="ARBA" id="ARBA00022692"/>
    </source>
</evidence>
<evidence type="ECO:0000256" key="5">
    <source>
        <dbReference type="ARBA" id="ARBA00022989"/>
    </source>
</evidence>
<dbReference type="PANTHER" id="PTHR43731:SF14">
    <property type="entry name" value="PRESENILIN-ASSOCIATED RHOMBOID-LIKE PROTEIN, MITOCHONDRIAL"/>
    <property type="match status" value="1"/>
</dbReference>
<gene>
    <name evidence="9" type="ORF">SR187_9410</name>
</gene>
<keyword evidence="5 7" id="KW-1133">Transmembrane helix</keyword>
<reference evidence="9 10" key="1">
    <citation type="journal article" date="2018" name="Genome Biol. Evol.">
        <title>Complete Genome Sequence of Streptococcus ruminantium sp. nov. GUT-187T (=DSM 104980T =JCM 31869T), the Type Strain of S. ruminantium, and Comparison with Genome Sequences of Streptococcus suis Strains.</title>
        <authorList>
            <person name="Tohya M."/>
            <person name="Sekizaki T."/>
            <person name="Miyoshi-Akiyama T."/>
        </authorList>
    </citation>
    <scope>NUCLEOTIDE SEQUENCE [LARGE SCALE GENOMIC DNA]</scope>
    <source>
        <strain evidence="9 10">GUT187T</strain>
    </source>
</reference>
<dbReference type="PANTHER" id="PTHR43731">
    <property type="entry name" value="RHOMBOID PROTEASE"/>
    <property type="match status" value="1"/>
</dbReference>
<evidence type="ECO:0000256" key="1">
    <source>
        <dbReference type="ARBA" id="ARBA00004141"/>
    </source>
</evidence>
<dbReference type="AlphaFoldDB" id="A0A2Z5U5L2"/>
<comment type="subcellular location">
    <subcellularLocation>
        <location evidence="1">Membrane</location>
        <topology evidence="1">Multi-pass membrane protein</topology>
    </subcellularLocation>
</comment>
<evidence type="ECO:0000256" key="4">
    <source>
        <dbReference type="ARBA" id="ARBA00022801"/>
    </source>
</evidence>
<dbReference type="SUPFAM" id="SSF144091">
    <property type="entry name" value="Rhomboid-like"/>
    <property type="match status" value="1"/>
</dbReference>
<feature type="transmembrane region" description="Helical" evidence="7">
    <location>
        <begin position="205"/>
        <end position="224"/>
    </location>
</feature>
<dbReference type="KEGG" id="srq:SR187_9410"/>
<keyword evidence="9" id="KW-0645">Protease</keyword>
<dbReference type="InterPro" id="IPR022764">
    <property type="entry name" value="Peptidase_S54_rhomboid_dom"/>
</dbReference>
<feature type="transmembrane region" description="Helical" evidence="7">
    <location>
        <begin position="61"/>
        <end position="85"/>
    </location>
</feature>
<name>A0A2Z5U5L2_9STRE</name>